<evidence type="ECO:0000259" key="1">
    <source>
        <dbReference type="Pfam" id="PF13304"/>
    </source>
</evidence>
<dbReference type="SUPFAM" id="SSF52540">
    <property type="entry name" value="P-loop containing nucleoside triphosphate hydrolases"/>
    <property type="match status" value="1"/>
</dbReference>
<dbReference type="eggNOG" id="COG1106">
    <property type="taxonomic scope" value="Bacteria"/>
</dbReference>
<feature type="domain" description="ATPase AAA-type core" evidence="1">
    <location>
        <begin position="24"/>
        <end position="297"/>
    </location>
</feature>
<dbReference type="Gene3D" id="3.40.50.300">
    <property type="entry name" value="P-loop containing nucleotide triphosphate hydrolases"/>
    <property type="match status" value="1"/>
</dbReference>
<evidence type="ECO:0000313" key="2">
    <source>
        <dbReference type="EMBL" id="ADG71544.1"/>
    </source>
</evidence>
<organism evidence="2 3">
    <name type="scientific">Brachyspira murdochii (strain ATCC 51284 / DSM 12563 / 56-150)</name>
    <name type="common">Serpulina murdochii</name>
    <dbReference type="NCBI Taxonomy" id="526224"/>
    <lineage>
        <taxon>Bacteria</taxon>
        <taxon>Pseudomonadati</taxon>
        <taxon>Spirochaetota</taxon>
        <taxon>Spirochaetia</taxon>
        <taxon>Brachyspirales</taxon>
        <taxon>Brachyspiraceae</taxon>
        <taxon>Brachyspira</taxon>
    </lineage>
</organism>
<protein>
    <submittedName>
        <fullName evidence="2">Putative ATPase</fullName>
    </submittedName>
</protein>
<dbReference type="PANTHER" id="PTHR43581">
    <property type="entry name" value="ATP/GTP PHOSPHATASE"/>
    <property type="match status" value="1"/>
</dbReference>
<evidence type="ECO:0000313" key="3">
    <source>
        <dbReference type="Proteomes" id="UP000001915"/>
    </source>
</evidence>
<proteinExistence type="predicted"/>
<gene>
    <name evidence="2" type="ordered locus">Bmur_1457</name>
</gene>
<dbReference type="Proteomes" id="UP000001915">
    <property type="component" value="Chromosome"/>
</dbReference>
<dbReference type="InterPro" id="IPR051396">
    <property type="entry name" value="Bact_Antivir_Def_Nuclease"/>
</dbReference>
<dbReference type="OrthoDB" id="354197at2"/>
<sequence>MLESLEIENFRGIKKLKIDNFKNINFFIGNANTSKTSLLEAIYTGFSRNALSFLNLLDARDIAKDDDAFEALFYDHNSDNTIKINSLIDNEFFELEISSDYKDYDKLTVSINNIEAVNKLNYLVYKIKNKKGYDTSINRIEEKNDYKFEFKVLNKKEENIQIKKHDVEFISVFHYTMSILFILKAIFADNEKRNILKNICRQFDSKINDIIFVDDRLMIEIKDLKHTINIKNMGQGFQKYLTIIASIIYQKKYIIIDEIENGMHFESVKIMLENILSLSKEYGLQFFITTHNKELLEILNDCLIEKDYKDMLSVYNLYYNKENNIDVINYSQENFSNLIENNNEMRD</sequence>
<dbReference type="GO" id="GO:0005524">
    <property type="term" value="F:ATP binding"/>
    <property type="evidence" value="ECO:0007669"/>
    <property type="project" value="InterPro"/>
</dbReference>
<dbReference type="STRING" id="526224.Bmur_1457"/>
<dbReference type="AlphaFoldDB" id="D5UA21"/>
<dbReference type="InterPro" id="IPR027417">
    <property type="entry name" value="P-loop_NTPase"/>
</dbReference>
<dbReference type="EMBL" id="CP001959">
    <property type="protein sequence ID" value="ADG71544.1"/>
    <property type="molecule type" value="Genomic_DNA"/>
</dbReference>
<accession>D5UA21</accession>
<dbReference type="GO" id="GO:0016887">
    <property type="term" value="F:ATP hydrolysis activity"/>
    <property type="evidence" value="ECO:0007669"/>
    <property type="project" value="InterPro"/>
</dbReference>
<dbReference type="KEGG" id="brm:Bmur_1457"/>
<dbReference type="RefSeq" id="WP_013113961.1">
    <property type="nucleotide sequence ID" value="NC_014150.1"/>
</dbReference>
<dbReference type="PANTHER" id="PTHR43581:SF4">
    <property type="entry name" value="ATP_GTP PHOSPHATASE"/>
    <property type="match status" value="1"/>
</dbReference>
<dbReference type="InterPro" id="IPR003959">
    <property type="entry name" value="ATPase_AAA_core"/>
</dbReference>
<dbReference type="Pfam" id="PF13304">
    <property type="entry name" value="AAA_21"/>
    <property type="match status" value="1"/>
</dbReference>
<reference evidence="2 3" key="1">
    <citation type="journal article" date="2010" name="Stand. Genomic Sci.">
        <title>Complete genome sequence of Brachyspira murdochii type strain (56-150).</title>
        <authorList>
            <person name="Pati A."/>
            <person name="Sikorski J."/>
            <person name="Gronow S."/>
            <person name="Munk C."/>
            <person name="Lapidus A."/>
            <person name="Copeland A."/>
            <person name="Glavina Del Tio T."/>
            <person name="Nolan M."/>
            <person name="Lucas S."/>
            <person name="Chen F."/>
            <person name="Tice H."/>
            <person name="Cheng J.F."/>
            <person name="Han C."/>
            <person name="Detter J.C."/>
            <person name="Bruce D."/>
            <person name="Tapia R."/>
            <person name="Goodwin L."/>
            <person name="Pitluck S."/>
            <person name="Liolios K."/>
            <person name="Ivanova N."/>
            <person name="Mavromatis K."/>
            <person name="Mikhailova N."/>
            <person name="Chen A."/>
            <person name="Palaniappan K."/>
            <person name="Land M."/>
            <person name="Hauser L."/>
            <person name="Chang Y.J."/>
            <person name="Jeffries C.D."/>
            <person name="Spring S."/>
            <person name="Rohde M."/>
            <person name="Goker M."/>
            <person name="Bristow J."/>
            <person name="Eisen J.A."/>
            <person name="Markowitz V."/>
            <person name="Hugenholtz P."/>
            <person name="Kyrpides N.C."/>
            <person name="Klenk H.P."/>
        </authorList>
    </citation>
    <scope>NUCLEOTIDE SEQUENCE [LARGE SCALE GENOMIC DNA]</scope>
    <source>
        <strain evidence="3">ATCC 51284 / DSM 12563 / 56-150</strain>
    </source>
</reference>
<dbReference type="HOGENOM" id="CLU_063816_0_0_12"/>
<name>D5UA21_BRAM5</name>